<keyword evidence="2" id="KW-1185">Reference proteome</keyword>
<evidence type="ECO:0000313" key="2">
    <source>
        <dbReference type="Proteomes" id="UP001151760"/>
    </source>
</evidence>
<protein>
    <submittedName>
        <fullName evidence="1">Reverse transcriptase domain-containing protein</fullName>
    </submittedName>
</protein>
<organism evidence="1 2">
    <name type="scientific">Tanacetum coccineum</name>
    <dbReference type="NCBI Taxonomy" id="301880"/>
    <lineage>
        <taxon>Eukaryota</taxon>
        <taxon>Viridiplantae</taxon>
        <taxon>Streptophyta</taxon>
        <taxon>Embryophyta</taxon>
        <taxon>Tracheophyta</taxon>
        <taxon>Spermatophyta</taxon>
        <taxon>Magnoliopsida</taxon>
        <taxon>eudicotyledons</taxon>
        <taxon>Gunneridae</taxon>
        <taxon>Pentapetalae</taxon>
        <taxon>asterids</taxon>
        <taxon>campanulids</taxon>
        <taxon>Asterales</taxon>
        <taxon>Asteraceae</taxon>
        <taxon>Asteroideae</taxon>
        <taxon>Anthemideae</taxon>
        <taxon>Anthemidinae</taxon>
        <taxon>Tanacetum</taxon>
    </lineage>
</organism>
<dbReference type="Gene3D" id="3.30.420.10">
    <property type="entry name" value="Ribonuclease H-like superfamily/Ribonuclease H"/>
    <property type="match status" value="1"/>
</dbReference>
<sequence length="238" mass="26962">MAMTIQYVVRGMILAAQSDAFKQENILAERLHGLDQQMERKEEKSLYFMDHILVPLVGSEMDEAHASRLRWEIYFVVLADATLEGMLRACVIDYGGRWGVHLPLAELSYNNSYHSRIQYALFEALYGRKNMTSKELFFGEDATRAIPNMGFNLVNVEGFLYLEIEVMCVEFGCHFKVELELSSFGIGVCEFTLSSLDVLQGFSFFLQMGFTFIFATLDCLDVGLLGDIIGEDDCDDDG</sequence>
<proteinExistence type="predicted"/>
<evidence type="ECO:0000313" key="1">
    <source>
        <dbReference type="EMBL" id="GJT92197.1"/>
    </source>
</evidence>
<keyword evidence="1" id="KW-0548">Nucleotidyltransferase</keyword>
<gene>
    <name evidence="1" type="ORF">Tco_1081042</name>
</gene>
<name>A0ABQ5HYF0_9ASTR</name>
<dbReference type="Proteomes" id="UP001151760">
    <property type="component" value="Unassembled WGS sequence"/>
</dbReference>
<keyword evidence="1" id="KW-0695">RNA-directed DNA polymerase</keyword>
<dbReference type="GO" id="GO:0003964">
    <property type="term" value="F:RNA-directed DNA polymerase activity"/>
    <property type="evidence" value="ECO:0007669"/>
    <property type="project" value="UniProtKB-KW"/>
</dbReference>
<dbReference type="InterPro" id="IPR036397">
    <property type="entry name" value="RNaseH_sf"/>
</dbReference>
<reference evidence="1" key="1">
    <citation type="journal article" date="2022" name="Int. J. Mol. Sci.">
        <title>Draft Genome of Tanacetum Coccineum: Genomic Comparison of Closely Related Tanacetum-Family Plants.</title>
        <authorList>
            <person name="Yamashiro T."/>
            <person name="Shiraishi A."/>
            <person name="Nakayama K."/>
            <person name="Satake H."/>
        </authorList>
    </citation>
    <scope>NUCLEOTIDE SEQUENCE</scope>
</reference>
<accession>A0ABQ5HYF0</accession>
<reference evidence="1" key="2">
    <citation type="submission" date="2022-01" db="EMBL/GenBank/DDBJ databases">
        <authorList>
            <person name="Yamashiro T."/>
            <person name="Shiraishi A."/>
            <person name="Satake H."/>
            <person name="Nakayama K."/>
        </authorList>
    </citation>
    <scope>NUCLEOTIDE SEQUENCE</scope>
</reference>
<keyword evidence="1" id="KW-0808">Transferase</keyword>
<comment type="caution">
    <text evidence="1">The sequence shown here is derived from an EMBL/GenBank/DDBJ whole genome shotgun (WGS) entry which is preliminary data.</text>
</comment>
<dbReference type="EMBL" id="BQNB010020086">
    <property type="protein sequence ID" value="GJT92197.1"/>
    <property type="molecule type" value="Genomic_DNA"/>
</dbReference>